<dbReference type="InterPro" id="IPR029058">
    <property type="entry name" value="AB_hydrolase_fold"/>
</dbReference>
<dbReference type="InterPro" id="IPR051029">
    <property type="entry name" value="mRNA_Capping_Enz/RNA_Phosphat"/>
</dbReference>
<dbReference type="RefSeq" id="XP_066655691.1">
    <property type="nucleotide sequence ID" value="XM_066795813.1"/>
</dbReference>
<name>A0ABR1LU06_9PEZI</name>
<keyword evidence="4" id="KW-1185">Reference proteome</keyword>
<dbReference type="InterPro" id="IPR000387">
    <property type="entry name" value="Tyr_Pase_dom"/>
</dbReference>
<dbReference type="Proteomes" id="UP001360953">
    <property type="component" value="Unassembled WGS sequence"/>
</dbReference>
<dbReference type="SUPFAM" id="SSF52799">
    <property type="entry name" value="(Phosphotyrosine protein) phosphatases II"/>
    <property type="match status" value="1"/>
</dbReference>
<feature type="domain" description="Tyrosine specific protein phosphatases" evidence="2">
    <location>
        <begin position="617"/>
        <end position="684"/>
    </location>
</feature>
<dbReference type="PROSITE" id="PS00383">
    <property type="entry name" value="TYR_PHOSPHATASE_1"/>
    <property type="match status" value="1"/>
</dbReference>
<dbReference type="EMBL" id="JBBPEH010000006">
    <property type="protein sequence ID" value="KAK7537540.1"/>
    <property type="molecule type" value="Genomic_DNA"/>
</dbReference>
<dbReference type="InterPro" id="IPR000073">
    <property type="entry name" value="AB_hydrolase_1"/>
</dbReference>
<dbReference type="Gene3D" id="3.40.50.1820">
    <property type="entry name" value="alpha/beta hydrolase"/>
    <property type="match status" value="1"/>
</dbReference>
<dbReference type="InterPro" id="IPR029021">
    <property type="entry name" value="Prot-tyrosine_phosphatase-like"/>
</dbReference>
<dbReference type="GeneID" id="92028719"/>
<dbReference type="CDD" id="cd14502">
    <property type="entry name" value="RNA_5'-triphosphatase"/>
    <property type="match status" value="1"/>
</dbReference>
<dbReference type="PANTHER" id="PTHR10367:SF25">
    <property type="entry name" value="DUAL SPECIFICITY PHOSPHATASE CATALYTIC DOMAIN PROTEIN (AFU_ORTHOLOGUE AFUA_1G03540)"/>
    <property type="match status" value="1"/>
</dbReference>
<proteinExistence type="predicted"/>
<protein>
    <recommendedName>
        <fullName evidence="2">Tyrosine specific protein phosphatases domain-containing protein</fullName>
    </recommendedName>
</protein>
<dbReference type="Gene3D" id="3.90.190.10">
    <property type="entry name" value="Protein tyrosine phosphatase superfamily"/>
    <property type="match status" value="1"/>
</dbReference>
<feature type="chain" id="PRO_5046932812" description="Tyrosine specific protein phosphatases domain-containing protein" evidence="1">
    <location>
        <begin position="27"/>
        <end position="710"/>
    </location>
</feature>
<keyword evidence="1" id="KW-0732">Signal</keyword>
<feature type="signal peptide" evidence="1">
    <location>
        <begin position="1"/>
        <end position="26"/>
    </location>
</feature>
<evidence type="ECO:0000313" key="4">
    <source>
        <dbReference type="Proteomes" id="UP001360953"/>
    </source>
</evidence>
<dbReference type="PROSITE" id="PS50056">
    <property type="entry name" value="TYR_PHOSPHATASE_2"/>
    <property type="match status" value="1"/>
</dbReference>
<evidence type="ECO:0000259" key="2">
    <source>
        <dbReference type="PROSITE" id="PS50056"/>
    </source>
</evidence>
<organism evidence="3 4">
    <name type="scientific">Phyllosticta citribraziliensis</name>
    <dbReference type="NCBI Taxonomy" id="989973"/>
    <lineage>
        <taxon>Eukaryota</taxon>
        <taxon>Fungi</taxon>
        <taxon>Dikarya</taxon>
        <taxon>Ascomycota</taxon>
        <taxon>Pezizomycotina</taxon>
        <taxon>Dothideomycetes</taxon>
        <taxon>Dothideomycetes incertae sedis</taxon>
        <taxon>Botryosphaeriales</taxon>
        <taxon>Phyllostictaceae</taxon>
        <taxon>Phyllosticta</taxon>
    </lineage>
</organism>
<dbReference type="PANTHER" id="PTHR10367">
    <property type="entry name" value="MRNA-CAPPING ENZYME"/>
    <property type="match status" value="1"/>
</dbReference>
<dbReference type="SUPFAM" id="SSF53474">
    <property type="entry name" value="alpha/beta-Hydrolases"/>
    <property type="match status" value="1"/>
</dbReference>
<comment type="caution">
    <text evidence="3">The sequence shown here is derived from an EMBL/GenBank/DDBJ whole genome shotgun (WGS) entry which is preliminary data.</text>
</comment>
<dbReference type="Pfam" id="PF12697">
    <property type="entry name" value="Abhydrolase_6"/>
    <property type="match status" value="1"/>
</dbReference>
<dbReference type="InterPro" id="IPR016130">
    <property type="entry name" value="Tyr_Pase_AS"/>
</dbReference>
<gene>
    <name evidence="3" type="ORF">J3D65DRAFT_386675</name>
</gene>
<evidence type="ECO:0000313" key="3">
    <source>
        <dbReference type="EMBL" id="KAK7537540.1"/>
    </source>
</evidence>
<reference evidence="3 4" key="1">
    <citation type="submission" date="2024-04" db="EMBL/GenBank/DDBJ databases">
        <title>Phyllosticta paracitricarpa is synonymous to the EU quarantine fungus P. citricarpa based on phylogenomic analyses.</title>
        <authorList>
            <consortium name="Lawrence Berkeley National Laboratory"/>
            <person name="Van ingen-buijs V.A."/>
            <person name="Van westerhoven A.C."/>
            <person name="Haridas S."/>
            <person name="Skiadas P."/>
            <person name="Martin F."/>
            <person name="Groenewald J.Z."/>
            <person name="Crous P.W."/>
            <person name="Seidl M.F."/>
        </authorList>
    </citation>
    <scope>NUCLEOTIDE SEQUENCE [LARGE SCALE GENOMIC DNA]</scope>
    <source>
        <strain evidence="3 4">CPC 17464</strain>
    </source>
</reference>
<accession>A0ABR1LU06</accession>
<evidence type="ECO:0000256" key="1">
    <source>
        <dbReference type="SAM" id="SignalP"/>
    </source>
</evidence>
<sequence length="710" mass="76852">MAGPQRDHGVSQAIISFLLSLPSASASMLSSISASLNASVSSSTPEDAFSLVSKLFHFLRLDFSHPLTPSDMVKLAVACGVIPGSIYIGKRLVDPPRADADAGQDAVATDPGLLKKHSTYKSYTVPATGFTYPSVRTFYRPHPQGDKLPSKPAPLPLLVFVHGLAGSAAQFQTVLTSLVNIGPCLAIDFPGCGLSKLTPKDWAAYSTEALVQLLAVVVEQHRDRESGQGVIFIAHSMGCSLACALASSTSPHSGILSQHVKGLVAICPMAETTWNDQELKGLDRVISIPNPIFNLWRRWDRRGGLNSNSVLRYTGPGAEQETKKLQIRFNQQTKTSVWKRYAYGMLPRRPTHAFDSKKLNGLPGLDLWAGLEVPVFLVAGEADLITPATEIKKIAASLGKDIAVSAGDTSKPDPASELASPDDLNAIAGSPQTFATGSDTLVDKADNESLSALDGSITTEGDASVATKQQKCLKTIILPAPASHALLYAPSTARTLSGLVQTFLAERIDKRLSLGWQLQHLTTEGKWDVKNLKKWQAVNPVSEPIAGVFRAMKTLREVDPRHCPNVFVKDWQGKIRSVVDISHESPVYDPRGLENGGIAYYKFPTVSKLPPTVDEVRQFIGLIDGLRGENASVPSEADSHTTALIGVHCHYGFNRTGFFIVSYLVERLGWTLPNALQEFAEKRPPGIRHGHFVDALFVRYHPGLKRTPTL</sequence>